<proteinExistence type="predicted"/>
<name>A0ACC0UZL6_9HYPO</name>
<organism evidence="1 2">
    <name type="scientific">Trichothecium roseum</name>
    <dbReference type="NCBI Taxonomy" id="47278"/>
    <lineage>
        <taxon>Eukaryota</taxon>
        <taxon>Fungi</taxon>
        <taxon>Dikarya</taxon>
        <taxon>Ascomycota</taxon>
        <taxon>Pezizomycotina</taxon>
        <taxon>Sordariomycetes</taxon>
        <taxon>Hypocreomycetidae</taxon>
        <taxon>Hypocreales</taxon>
        <taxon>Hypocreales incertae sedis</taxon>
        <taxon>Trichothecium</taxon>
    </lineage>
</organism>
<accession>A0ACC0UZL6</accession>
<sequence length="604" mass="67628">MTGLRASTQGPPQSAVVPPKSLRDRLLHRLPRYTGPYNVGYMDIELPARNPRPISDLQRGGKPVLRLDTVLMAIYYPSELREDLKTPDGSDQLHRVNWMPRPRIATSNGYAKMMSLSPWAVTPYLACTSLFTKLPALRNASVASRWTPEILKENNMDREQPRAKQDSSSSKKTRLPVIVFSHGLGGSRLCYSAICGELASFGFVVVAVEHRDGSGARTHVSLPNDVEANEIESSTAKLHTNNNEAGDDTNYKRIRRRWRREVNPYYIVDYIFPKGNAQDTSPNNPKGVDHVLRSAQIELRIEEIKEAFHVLQQINSGRGEEVAAQNLRKKGNIGSSSIGLSGVDWKDWEDMILLESVTAMGHSFGGATTVQICREDTLSWIGQGIILDGWGLGTPAGGITPQDKITKPIISIASEAFVHWKGNFDRMVEICNEAQESGALCWMLTVVGSTHLSMSDFAVLYPHLVSLMTKSMVNPSRAFYLTVAASLEFLNITLPPEQATYKACLGEELLEAWESPADPEEPMKLDHAPEDRYIAVRLKIPNEFPARSKVFFRRAARRMMRRGAEQVDLMKGLHGFTKPEEVWTHLTPTPIQIERHRYSLRTKS</sequence>
<dbReference type="Proteomes" id="UP001163324">
    <property type="component" value="Chromosome 5"/>
</dbReference>
<comment type="caution">
    <text evidence="1">The sequence shown here is derived from an EMBL/GenBank/DDBJ whole genome shotgun (WGS) entry which is preliminary data.</text>
</comment>
<protein>
    <submittedName>
        <fullName evidence="1">Uncharacterized protein</fullName>
    </submittedName>
</protein>
<reference evidence="1" key="1">
    <citation type="submission" date="2022-10" db="EMBL/GenBank/DDBJ databases">
        <title>Complete Genome of Trichothecium roseum strain YXFP-22015, a Plant Pathogen Isolated from Citrus.</title>
        <authorList>
            <person name="Wang Y."/>
            <person name="Zhu L."/>
        </authorList>
    </citation>
    <scope>NUCLEOTIDE SEQUENCE</scope>
    <source>
        <strain evidence="1">YXFP-22015</strain>
    </source>
</reference>
<evidence type="ECO:0000313" key="2">
    <source>
        <dbReference type="Proteomes" id="UP001163324"/>
    </source>
</evidence>
<gene>
    <name evidence="1" type="ORF">N3K66_005383</name>
</gene>
<dbReference type="EMBL" id="CM047944">
    <property type="protein sequence ID" value="KAI9898922.1"/>
    <property type="molecule type" value="Genomic_DNA"/>
</dbReference>
<evidence type="ECO:0000313" key="1">
    <source>
        <dbReference type="EMBL" id="KAI9898922.1"/>
    </source>
</evidence>
<keyword evidence="2" id="KW-1185">Reference proteome</keyword>